<keyword evidence="4" id="KW-1185">Reference proteome</keyword>
<protein>
    <recommendedName>
        <fullName evidence="5">TNFR-Cys domain-containing protein</fullName>
    </recommendedName>
</protein>
<dbReference type="Proteomes" id="UP000232323">
    <property type="component" value="Unassembled WGS sequence"/>
</dbReference>
<evidence type="ECO:0000256" key="1">
    <source>
        <dbReference type="SAM" id="Phobius"/>
    </source>
</evidence>
<keyword evidence="1" id="KW-0472">Membrane</keyword>
<reference evidence="3 4" key="1">
    <citation type="submission" date="2017-08" db="EMBL/GenBank/DDBJ databases">
        <title>Acidophilic green algal genome provides insights into adaptation to an acidic environment.</title>
        <authorList>
            <person name="Hirooka S."/>
            <person name="Hirose Y."/>
            <person name="Kanesaki Y."/>
            <person name="Higuchi S."/>
            <person name="Fujiwara T."/>
            <person name="Onuma R."/>
            <person name="Era A."/>
            <person name="Ohbayashi R."/>
            <person name="Uzuka A."/>
            <person name="Nozaki H."/>
            <person name="Yoshikawa H."/>
            <person name="Miyagishima S.Y."/>
        </authorList>
    </citation>
    <scope>NUCLEOTIDE SEQUENCE [LARGE SCALE GENOMIC DNA]</scope>
    <source>
        <strain evidence="3 4">NIES-2499</strain>
    </source>
</reference>
<dbReference type="AlphaFoldDB" id="A0A250WUC2"/>
<feature type="chain" id="PRO_5012852082" description="TNFR-Cys domain-containing protein" evidence="2">
    <location>
        <begin position="26"/>
        <end position="180"/>
    </location>
</feature>
<name>A0A250WUC2_9CHLO</name>
<keyword evidence="2" id="KW-0732">Signal</keyword>
<feature type="signal peptide" evidence="2">
    <location>
        <begin position="1"/>
        <end position="25"/>
    </location>
</feature>
<keyword evidence="1" id="KW-0812">Transmembrane</keyword>
<comment type="caution">
    <text evidence="3">The sequence shown here is derived from an EMBL/GenBank/DDBJ whole genome shotgun (WGS) entry which is preliminary data.</text>
</comment>
<keyword evidence="1" id="KW-1133">Transmembrane helix</keyword>
<proteinExistence type="predicted"/>
<evidence type="ECO:0000256" key="2">
    <source>
        <dbReference type="SAM" id="SignalP"/>
    </source>
</evidence>
<gene>
    <name evidence="3" type="ORF">CEUSTIGMA_g1815.t1</name>
</gene>
<accession>A0A250WUC2</accession>
<organism evidence="3 4">
    <name type="scientific">Chlamydomonas eustigma</name>
    <dbReference type="NCBI Taxonomy" id="1157962"/>
    <lineage>
        <taxon>Eukaryota</taxon>
        <taxon>Viridiplantae</taxon>
        <taxon>Chlorophyta</taxon>
        <taxon>core chlorophytes</taxon>
        <taxon>Chlorophyceae</taxon>
        <taxon>CS clade</taxon>
        <taxon>Chlamydomonadales</taxon>
        <taxon>Chlamydomonadaceae</taxon>
        <taxon>Chlamydomonas</taxon>
    </lineage>
</organism>
<sequence length="180" mass="19382">MSSAFVESFQLTSSLFLIFTTLTYSLEYPNPMAYDVSCSDCSSCTDTSCSNCNSYQPIDHKLDSCSTFSCSGCSLCSSSSCSGCKSYACALKQENESTSPLSIGLTLALSTLAIIVLYLVMWWMVTRRESVYKGGGYRPVAVELRPGAGGVTETIPLSSESSEPVGSPSYLDFLRSTNRV</sequence>
<feature type="transmembrane region" description="Helical" evidence="1">
    <location>
        <begin position="101"/>
        <end position="125"/>
    </location>
</feature>
<evidence type="ECO:0000313" key="3">
    <source>
        <dbReference type="EMBL" id="GAX74366.1"/>
    </source>
</evidence>
<evidence type="ECO:0008006" key="5">
    <source>
        <dbReference type="Google" id="ProtNLM"/>
    </source>
</evidence>
<evidence type="ECO:0000313" key="4">
    <source>
        <dbReference type="Proteomes" id="UP000232323"/>
    </source>
</evidence>
<dbReference type="EMBL" id="BEGY01000007">
    <property type="protein sequence ID" value="GAX74366.1"/>
    <property type="molecule type" value="Genomic_DNA"/>
</dbReference>